<dbReference type="SMART" id="SM00248">
    <property type="entry name" value="ANK"/>
    <property type="match status" value="3"/>
</dbReference>
<dbReference type="PANTHER" id="PTHR10039">
    <property type="entry name" value="AMELOGENIN"/>
    <property type="match status" value="1"/>
</dbReference>
<evidence type="ECO:0000256" key="1">
    <source>
        <dbReference type="ARBA" id="ARBA00022737"/>
    </source>
</evidence>
<keyword evidence="1" id="KW-0677">Repeat</keyword>
<evidence type="ECO:0000313" key="6">
    <source>
        <dbReference type="Proteomes" id="UP001244207"/>
    </source>
</evidence>
<evidence type="ECO:0000259" key="4">
    <source>
        <dbReference type="PROSITE" id="PS50837"/>
    </source>
</evidence>
<dbReference type="PANTHER" id="PTHR10039:SF15">
    <property type="entry name" value="NACHT DOMAIN-CONTAINING PROTEIN"/>
    <property type="match status" value="1"/>
</dbReference>
<keyword evidence="2" id="KW-0040">ANK repeat</keyword>
<feature type="domain" description="NACHT" evidence="4">
    <location>
        <begin position="595"/>
        <end position="737"/>
    </location>
</feature>
<feature type="region of interest" description="Disordered" evidence="3">
    <location>
        <begin position="463"/>
        <end position="486"/>
    </location>
</feature>
<protein>
    <recommendedName>
        <fullName evidence="4">NACHT domain-containing protein</fullName>
    </recommendedName>
</protein>
<dbReference type="GeneID" id="85399364"/>
<dbReference type="PROSITE" id="PS50088">
    <property type="entry name" value="ANK_REPEAT"/>
    <property type="match status" value="1"/>
</dbReference>
<dbReference type="Pfam" id="PF12796">
    <property type="entry name" value="Ank_2"/>
    <property type="match status" value="1"/>
</dbReference>
<dbReference type="EMBL" id="JAHMHS010000004">
    <property type="protein sequence ID" value="KAK1730954.1"/>
    <property type="molecule type" value="Genomic_DNA"/>
</dbReference>
<reference evidence="5" key="1">
    <citation type="submission" date="2021-12" db="EMBL/GenBank/DDBJ databases">
        <title>Comparative genomics, transcriptomics and evolutionary studies reveal genomic signatures of adaptation to plant cell wall in hemibiotrophic fungi.</title>
        <authorList>
            <consortium name="DOE Joint Genome Institute"/>
            <person name="Baroncelli R."/>
            <person name="Diaz J.F."/>
            <person name="Benocci T."/>
            <person name="Peng M."/>
            <person name="Battaglia E."/>
            <person name="Haridas S."/>
            <person name="Andreopoulos W."/>
            <person name="Labutti K."/>
            <person name="Pangilinan J."/>
            <person name="Floch G.L."/>
            <person name="Makela M.R."/>
            <person name="Henrissat B."/>
            <person name="Grigoriev I.V."/>
            <person name="Crouch J.A."/>
            <person name="De Vries R.P."/>
            <person name="Sukno S.A."/>
            <person name="Thon M.R."/>
        </authorList>
    </citation>
    <scope>NUCLEOTIDE SEQUENCE</scope>
    <source>
        <strain evidence="5">CBS 112980</strain>
    </source>
</reference>
<organism evidence="5 6">
    <name type="scientific">Glomerella acutata</name>
    <name type="common">Colletotrichum acutatum</name>
    <dbReference type="NCBI Taxonomy" id="27357"/>
    <lineage>
        <taxon>Eukaryota</taxon>
        <taxon>Fungi</taxon>
        <taxon>Dikarya</taxon>
        <taxon>Ascomycota</taxon>
        <taxon>Pezizomycotina</taxon>
        <taxon>Sordariomycetes</taxon>
        <taxon>Hypocreomycetidae</taxon>
        <taxon>Glomerellales</taxon>
        <taxon>Glomerellaceae</taxon>
        <taxon>Colletotrichum</taxon>
        <taxon>Colletotrichum acutatum species complex</taxon>
    </lineage>
</organism>
<dbReference type="Gene3D" id="1.25.40.20">
    <property type="entry name" value="Ankyrin repeat-containing domain"/>
    <property type="match status" value="1"/>
</dbReference>
<dbReference type="SUPFAM" id="SSF52540">
    <property type="entry name" value="P-loop containing nucleoside triphosphate hydrolases"/>
    <property type="match status" value="1"/>
</dbReference>
<accession>A0AAD8XP53</accession>
<dbReference type="PROSITE" id="PS50297">
    <property type="entry name" value="ANK_REP_REGION"/>
    <property type="match status" value="1"/>
</dbReference>
<feature type="region of interest" description="Disordered" evidence="3">
    <location>
        <begin position="154"/>
        <end position="174"/>
    </location>
</feature>
<dbReference type="InterPro" id="IPR013087">
    <property type="entry name" value="Znf_C2H2_type"/>
</dbReference>
<dbReference type="Pfam" id="PF24883">
    <property type="entry name" value="NPHP3_N"/>
    <property type="match status" value="1"/>
</dbReference>
<dbReference type="InterPro" id="IPR036770">
    <property type="entry name" value="Ankyrin_rpt-contain_sf"/>
</dbReference>
<dbReference type="RefSeq" id="XP_060371009.1">
    <property type="nucleotide sequence ID" value="XM_060515466.1"/>
</dbReference>
<dbReference type="InterPro" id="IPR007111">
    <property type="entry name" value="NACHT_NTPase"/>
</dbReference>
<evidence type="ECO:0000256" key="3">
    <source>
        <dbReference type="SAM" id="MobiDB-lite"/>
    </source>
</evidence>
<dbReference type="InterPro" id="IPR027417">
    <property type="entry name" value="P-loop_NTPase"/>
</dbReference>
<evidence type="ECO:0000256" key="2">
    <source>
        <dbReference type="PROSITE-ProRule" id="PRU00023"/>
    </source>
</evidence>
<feature type="compositionally biased region" description="Polar residues" evidence="3">
    <location>
        <begin position="154"/>
        <end position="167"/>
    </location>
</feature>
<dbReference type="SMART" id="SM00355">
    <property type="entry name" value="ZnF_C2H2"/>
    <property type="match status" value="4"/>
</dbReference>
<dbReference type="SUPFAM" id="SSF48403">
    <property type="entry name" value="Ankyrin repeat"/>
    <property type="match status" value="1"/>
</dbReference>
<dbReference type="Proteomes" id="UP001244207">
    <property type="component" value="Unassembled WGS sequence"/>
</dbReference>
<comment type="caution">
    <text evidence="5">The sequence shown here is derived from an EMBL/GenBank/DDBJ whole genome shotgun (WGS) entry which is preliminary data.</text>
</comment>
<name>A0AAD8XP53_GLOAC</name>
<dbReference type="AlphaFoldDB" id="A0AAD8XP53"/>
<sequence length="1237" mass="139177">MDAPLLQNVVLKFLNELKKTVHESTKVVEGKRQPKENFLIETLSYPSAHEDDSSSSSSCSEGLEIINGNFAQTELGQNSDEIDDIISSLVKVSFRIRGIRSRDSQTARKAMIYKEFIQDEEMNTFDVFSIYSVFDQRHVEEWIVQLRKAAEARVSTSHDPAQNTTDRVGNGEDQSHERISIFRDSDKRLIDRWSKAATVRRRTLAYWRRHARKLAKLDPEAVQQESQVIVPMPESFDTIQPAVLPPRILRVTAPDSVVVPSSEGVTLLSETEATQIPTQMDVTDTLSTASHSTYWSEEGKTTNLPKPPKLESWKSEFTCPYCHVLCPKRDTRGRHWRDHIMQDLQPYQCTYSDCESADVLFTSKDSWTGHESQVHRKVWRCFEHPDLFTSEDELALHFELSHATLGSTQVQEILKHAYTSTQDLRTECPFCLSHGPFEEDFTSHMASHMERLALFSIPTGMGNDDQGYGSDGQSKTSGSGAAQGGGSVSSLNSVSLAFSDAGSLLPSASEPGTTGRQTTDSPAFEPQDDDAPKLDASSERELWDWLAPERQTRVYESYLGKRHPGTLRLFFKSTEYRSSISSMDLWRTSDPFKGRRLYLPGLPGAGKSVLAAAIIEDLAKRFKSPGLRIAYYFCPSRRQKRTTEALLQSLIRQILEGLPEIPDIVRTLYGSYLQDGTLPPQSALLDILKEAAGKVSRLFIIIDGFEILSSDQGRKLSESLGSLAQSFNTHVLVTSRSIPYIEHNFGLWWTMNVRGSKEDLRSYARAAILHDNTSTSLEVEKLQQAETRVVQFSKRVFSFATIYLESTILTPTEWTGHANPGRELQKMIDIFYTAEMKRNQDFSGFETVTELLAWVVRSPTRLQLRELKEVLLLQAESGSTRGAVDPDHLHDMEKLLFWCSGLVVHSDDGSLQLFHPTANEYFIRNQTKWFPKAAENQAYFCCVYLRNATDKDEDLDHGLQYYITKYPFVVHAAVAWGRHAFQAFEKNGLGQVRLYILVQDFLSSKEDVVLGGSPSLFELAAECGHKPILDLLLDRWNRERSIIDGILLGAARGGCKDIAKMALDLGADPRKPAPLCAASQYGQDRIIRLLLNTAADLVEYGHEEPLRLAIRNGNLSIIRLFFDRGVPHYANWNPEKLLSEAIKAKRKSITRFLLKTEPRLVTAELEEGTKPLFLAIEQDDIGMVELLLQCGARVHEKAKDGLTPKEKANDLGRTRMVDAIASWEERSGGIEDAVAGS</sequence>
<keyword evidence="6" id="KW-1185">Reference proteome</keyword>
<dbReference type="Pfam" id="PF26082">
    <property type="entry name" value="zf-C2H2_AcuF"/>
    <property type="match status" value="1"/>
</dbReference>
<dbReference type="InterPro" id="IPR002110">
    <property type="entry name" value="Ankyrin_rpt"/>
</dbReference>
<feature type="region of interest" description="Disordered" evidence="3">
    <location>
        <begin position="502"/>
        <end position="536"/>
    </location>
</feature>
<dbReference type="InterPro" id="IPR056884">
    <property type="entry name" value="NPHP3-like_N"/>
</dbReference>
<dbReference type="PROSITE" id="PS50837">
    <property type="entry name" value="NACHT"/>
    <property type="match status" value="1"/>
</dbReference>
<feature type="repeat" description="ANK" evidence="2">
    <location>
        <begin position="1167"/>
        <end position="1199"/>
    </location>
</feature>
<dbReference type="Gene3D" id="3.40.50.300">
    <property type="entry name" value="P-loop containing nucleotide triphosphate hydrolases"/>
    <property type="match status" value="1"/>
</dbReference>
<evidence type="ECO:0000313" key="5">
    <source>
        <dbReference type="EMBL" id="KAK1730954.1"/>
    </source>
</evidence>
<gene>
    <name evidence="5" type="ORF">BDZ83DRAFT_776467</name>
</gene>
<dbReference type="InterPro" id="IPR058925">
    <property type="entry name" value="zf-C2H2_AcuF"/>
</dbReference>
<proteinExistence type="predicted"/>
<feature type="compositionally biased region" description="Polar residues" evidence="3">
    <location>
        <begin position="510"/>
        <end position="521"/>
    </location>
</feature>